<evidence type="ECO:0008006" key="2">
    <source>
        <dbReference type="Google" id="ProtNLM"/>
    </source>
</evidence>
<comment type="caution">
    <text evidence="1">The sequence shown here is derived from an EMBL/GenBank/DDBJ whole genome shotgun (WGS) entry which is preliminary data.</text>
</comment>
<feature type="non-terminal residue" evidence="1">
    <location>
        <position position="1"/>
    </location>
</feature>
<name>X0Y262_9ZZZZ</name>
<protein>
    <recommendedName>
        <fullName evidence="2">IrrE N-terminal-like domain-containing protein</fullName>
    </recommendedName>
</protein>
<dbReference type="AlphaFoldDB" id="X0Y262"/>
<evidence type="ECO:0000313" key="1">
    <source>
        <dbReference type="EMBL" id="GAG49790.1"/>
    </source>
</evidence>
<proteinExistence type="predicted"/>
<organism evidence="1">
    <name type="scientific">marine sediment metagenome</name>
    <dbReference type="NCBI Taxonomy" id="412755"/>
    <lineage>
        <taxon>unclassified sequences</taxon>
        <taxon>metagenomes</taxon>
        <taxon>ecological metagenomes</taxon>
    </lineage>
</organism>
<reference evidence="1" key="1">
    <citation type="journal article" date="2014" name="Front. Microbiol.">
        <title>High frequency of phylogenetically diverse reductive dehalogenase-homologous genes in deep subseafloor sedimentary metagenomes.</title>
        <authorList>
            <person name="Kawai M."/>
            <person name="Futagami T."/>
            <person name="Toyoda A."/>
            <person name="Takaki Y."/>
            <person name="Nishi S."/>
            <person name="Hori S."/>
            <person name="Arai W."/>
            <person name="Tsubouchi T."/>
            <person name="Morono Y."/>
            <person name="Uchiyama I."/>
            <person name="Ito T."/>
            <person name="Fujiyama A."/>
            <person name="Inagaki F."/>
            <person name="Takami H."/>
        </authorList>
    </citation>
    <scope>NUCLEOTIDE SEQUENCE</scope>
    <source>
        <strain evidence="1">Expedition CK06-06</strain>
    </source>
</reference>
<dbReference type="EMBL" id="BARS01055882">
    <property type="protein sequence ID" value="GAG49790.1"/>
    <property type="molecule type" value="Genomic_DNA"/>
</dbReference>
<gene>
    <name evidence="1" type="ORF">S01H1_82435</name>
</gene>
<sequence>HEKLTAEAGESCAGKVDFAEQVVYVAHDYTPERVVLIFCHELAHLLLDAAGVSTPEQEEWAERLERPLASLLAENSWQQK</sequence>
<accession>X0Y262</accession>